<accession>A0A0B7A5B1</accession>
<dbReference type="EMBL" id="HACG01029083">
    <property type="protein sequence ID" value="CEK75948.1"/>
    <property type="molecule type" value="Transcribed_RNA"/>
</dbReference>
<name>A0A0B7A5B1_9EUPU</name>
<evidence type="ECO:0000313" key="1">
    <source>
        <dbReference type="EMBL" id="CEK75948.1"/>
    </source>
</evidence>
<dbReference type="AlphaFoldDB" id="A0A0B7A5B1"/>
<feature type="non-terminal residue" evidence="1">
    <location>
        <position position="89"/>
    </location>
</feature>
<sequence length="89" mass="9974">MDVHGCKHFTRVGNDLSITNRNKHNKNVTTSIYDGTIANSNSIVEMSNSINQGAFRLYLDQSTEYTIKDTNDTSTLENTTFSEEVHLAC</sequence>
<organism evidence="1">
    <name type="scientific">Arion vulgaris</name>
    <dbReference type="NCBI Taxonomy" id="1028688"/>
    <lineage>
        <taxon>Eukaryota</taxon>
        <taxon>Metazoa</taxon>
        <taxon>Spiralia</taxon>
        <taxon>Lophotrochozoa</taxon>
        <taxon>Mollusca</taxon>
        <taxon>Gastropoda</taxon>
        <taxon>Heterobranchia</taxon>
        <taxon>Euthyneura</taxon>
        <taxon>Panpulmonata</taxon>
        <taxon>Eupulmonata</taxon>
        <taxon>Stylommatophora</taxon>
        <taxon>Helicina</taxon>
        <taxon>Arionoidea</taxon>
        <taxon>Arionidae</taxon>
        <taxon>Arion</taxon>
    </lineage>
</organism>
<proteinExistence type="predicted"/>
<reference evidence="1" key="1">
    <citation type="submission" date="2014-12" db="EMBL/GenBank/DDBJ databases">
        <title>Insight into the proteome of Arion vulgaris.</title>
        <authorList>
            <person name="Aradska J."/>
            <person name="Bulat T."/>
            <person name="Smidak R."/>
            <person name="Sarate P."/>
            <person name="Gangsoo J."/>
            <person name="Sialana F."/>
            <person name="Bilban M."/>
            <person name="Lubec G."/>
        </authorList>
    </citation>
    <scope>NUCLEOTIDE SEQUENCE</scope>
    <source>
        <tissue evidence="1">Skin</tissue>
    </source>
</reference>
<gene>
    <name evidence="1" type="primary">ORF97717</name>
</gene>
<protein>
    <submittedName>
        <fullName evidence="1">Uncharacterized protein</fullName>
    </submittedName>
</protein>